<dbReference type="GO" id="GO:0043565">
    <property type="term" value="F:sequence-specific DNA binding"/>
    <property type="evidence" value="ECO:0007669"/>
    <property type="project" value="InterPro"/>
</dbReference>
<evidence type="ECO:0000256" key="2">
    <source>
        <dbReference type="ARBA" id="ARBA00023125"/>
    </source>
</evidence>
<evidence type="ECO:0000313" key="5">
    <source>
        <dbReference type="EMBL" id="AFD24002.1"/>
    </source>
</evidence>
<dbReference type="AlphaFoldDB" id="H8GSP6"/>
<dbReference type="GO" id="GO:0003700">
    <property type="term" value="F:DNA-binding transcription factor activity"/>
    <property type="evidence" value="ECO:0007669"/>
    <property type="project" value="InterPro"/>
</dbReference>
<proteinExistence type="predicted"/>
<dbReference type="PROSITE" id="PS01124">
    <property type="entry name" value="HTH_ARAC_FAMILY_2"/>
    <property type="match status" value="1"/>
</dbReference>
<keyword evidence="1" id="KW-0805">Transcription regulation</keyword>
<dbReference type="Pfam" id="PF12833">
    <property type="entry name" value="HTH_18"/>
    <property type="match status" value="1"/>
</dbReference>
<reference evidence="5 6" key="1">
    <citation type="journal article" date="2012" name="PLoS ONE">
        <title>Genome sequence and transcriptome analysis of the radioresistant bacterium Deinococcus gobiensis: insights into the extreme environmental adaptations.</title>
        <authorList>
            <person name="Yuan M."/>
            <person name="Chen M."/>
            <person name="Zhang W."/>
            <person name="Lu W."/>
            <person name="Wang J."/>
            <person name="Yang M."/>
            <person name="Zhao P."/>
            <person name="Tang R."/>
            <person name="Li X."/>
            <person name="Hao Y."/>
            <person name="Zhou Z."/>
            <person name="Zhan Y."/>
            <person name="Yu H."/>
            <person name="Teng C."/>
            <person name="Yan Y."/>
            <person name="Ping S."/>
            <person name="Wang Y."/>
            <person name="Lin M."/>
        </authorList>
    </citation>
    <scope>NUCLEOTIDE SEQUENCE [LARGE SCALE GENOMIC DNA]</scope>
    <source>
        <strain evidence="5 6">I-0</strain>
    </source>
</reference>
<dbReference type="InterPro" id="IPR009057">
    <property type="entry name" value="Homeodomain-like_sf"/>
</dbReference>
<dbReference type="STRING" id="745776.DGo_CA0075"/>
<accession>H8GSP6</accession>
<dbReference type="PANTHER" id="PTHR46796:SF15">
    <property type="entry name" value="BLL1074 PROTEIN"/>
    <property type="match status" value="1"/>
</dbReference>
<dbReference type="InterPro" id="IPR018060">
    <property type="entry name" value="HTH_AraC"/>
</dbReference>
<dbReference type="Gene3D" id="1.10.10.60">
    <property type="entry name" value="Homeodomain-like"/>
    <property type="match status" value="1"/>
</dbReference>
<evidence type="ECO:0000313" key="6">
    <source>
        <dbReference type="Proteomes" id="UP000007575"/>
    </source>
</evidence>
<protein>
    <submittedName>
        <fullName evidence="5">Transcriptional regulator, AraC family</fullName>
    </submittedName>
</protein>
<feature type="domain" description="HTH araC/xylS-type" evidence="4">
    <location>
        <begin position="196"/>
        <end position="280"/>
    </location>
</feature>
<gene>
    <name evidence="5" type="primary">araC</name>
    <name evidence="5" type="ordered locus">DGo_CA0075</name>
</gene>
<dbReference type="HOGENOM" id="CLU_066193_0_0_0"/>
<evidence type="ECO:0000256" key="1">
    <source>
        <dbReference type="ARBA" id="ARBA00023015"/>
    </source>
</evidence>
<dbReference type="PANTHER" id="PTHR46796">
    <property type="entry name" value="HTH-TYPE TRANSCRIPTIONAL ACTIVATOR RHAS-RELATED"/>
    <property type="match status" value="1"/>
</dbReference>
<dbReference type="eggNOG" id="COG2207">
    <property type="taxonomic scope" value="Bacteria"/>
</dbReference>
<dbReference type="Proteomes" id="UP000007575">
    <property type="component" value="Chromosome"/>
</dbReference>
<name>H8GSP6_DEIGI</name>
<evidence type="ECO:0000259" key="4">
    <source>
        <dbReference type="PROSITE" id="PS01124"/>
    </source>
</evidence>
<evidence type="ECO:0000256" key="3">
    <source>
        <dbReference type="ARBA" id="ARBA00023163"/>
    </source>
</evidence>
<dbReference type="KEGG" id="dgo:DGo_CA0075"/>
<organism evidence="5 6">
    <name type="scientific">Deinococcus gobiensis (strain DSM 21396 / JCM 16679 / CGMCC 1.7299 / I-0)</name>
    <dbReference type="NCBI Taxonomy" id="745776"/>
    <lineage>
        <taxon>Bacteria</taxon>
        <taxon>Thermotogati</taxon>
        <taxon>Deinococcota</taxon>
        <taxon>Deinococci</taxon>
        <taxon>Deinococcales</taxon>
        <taxon>Deinococcaceae</taxon>
        <taxon>Deinococcus</taxon>
    </lineage>
</organism>
<dbReference type="SMART" id="SM00342">
    <property type="entry name" value="HTH_ARAC"/>
    <property type="match status" value="1"/>
</dbReference>
<keyword evidence="3" id="KW-0804">Transcription</keyword>
<keyword evidence="2" id="KW-0238">DNA-binding</keyword>
<keyword evidence="6" id="KW-1185">Reference proteome</keyword>
<dbReference type="EMBL" id="CP002191">
    <property type="protein sequence ID" value="AFD24002.1"/>
    <property type="molecule type" value="Genomic_DNA"/>
</dbReference>
<dbReference type="SUPFAM" id="SSF46689">
    <property type="entry name" value="Homeodomain-like"/>
    <property type="match status" value="1"/>
</dbReference>
<sequence>MRQPPPAIWWRRLGAFVCHSGAMPRRMLVPAPALRPLVQMYRIVEESAPQPERHMLLPEHTAHLIVHSGGTWMLGPGGVAAPLPLATLSGLTLTPAPLLSGGPTRALWAELYPWAARQLLGWSYPDPPLDLSAGAGGPALSAAVRAISAALAAADWDTAVGLLEGWLLARAAQTARAAGPGVRAAVRLYHSTGQARVADLAAELDLSPRTLERQFAQEVGIGAKSLARLIRFETAHNLLSDDPQTPLATLAYDLGFSDQAHLTREFRALGGLTPGAYARLSRLRRALDPGAWLPGTLGDKPVWPPLPE</sequence>
<dbReference type="InterPro" id="IPR050204">
    <property type="entry name" value="AraC_XylS_family_regulators"/>
</dbReference>
<dbReference type="PATRIC" id="fig|745776.4.peg.79"/>